<dbReference type="InterPro" id="IPR016181">
    <property type="entry name" value="Acyl_CoA_acyltransferase"/>
</dbReference>
<dbReference type="SUPFAM" id="SSF55729">
    <property type="entry name" value="Acyl-CoA N-acyltransferases (Nat)"/>
    <property type="match status" value="1"/>
</dbReference>
<dbReference type="Pfam" id="PF13302">
    <property type="entry name" value="Acetyltransf_3"/>
    <property type="match status" value="1"/>
</dbReference>
<dbReference type="Proteomes" id="UP000630135">
    <property type="component" value="Unassembled WGS sequence"/>
</dbReference>
<gene>
    <name evidence="2" type="ORF">DVJ83_07975</name>
    <name evidence="4" type="ORF">GCM10008021_09930</name>
    <name evidence="3" type="ORF">GCM10010914_13410</name>
</gene>
<evidence type="ECO:0000313" key="2">
    <source>
        <dbReference type="EMBL" id="AXG99112.1"/>
    </source>
</evidence>
<organism evidence="2 5">
    <name type="scientific">Deinococcus wulumuqiensis</name>
    <dbReference type="NCBI Taxonomy" id="980427"/>
    <lineage>
        <taxon>Bacteria</taxon>
        <taxon>Thermotogati</taxon>
        <taxon>Deinococcota</taxon>
        <taxon>Deinococci</taxon>
        <taxon>Deinococcales</taxon>
        <taxon>Deinococcaceae</taxon>
        <taxon>Deinococcus</taxon>
    </lineage>
</organism>
<reference evidence="3" key="2">
    <citation type="journal article" date="2014" name="Int. J. Syst. Evol. Microbiol.">
        <title>Complete genome sequence of Corynebacterium casei LMG S-19264T (=DSM 44701T), isolated from a smear-ripened cheese.</title>
        <authorList>
            <consortium name="US DOE Joint Genome Institute (JGI-PGF)"/>
            <person name="Walter F."/>
            <person name="Albersmeier A."/>
            <person name="Kalinowski J."/>
            <person name="Ruckert C."/>
        </authorList>
    </citation>
    <scope>NUCLEOTIDE SEQUENCE</scope>
    <source>
        <strain evidence="3">CGMCC 1.8885</strain>
    </source>
</reference>
<dbReference type="Gene3D" id="3.40.630.30">
    <property type="match status" value="1"/>
</dbReference>
<evidence type="ECO:0000313" key="3">
    <source>
        <dbReference type="EMBL" id="GGI80460.1"/>
    </source>
</evidence>
<dbReference type="Proteomes" id="UP000652720">
    <property type="component" value="Unassembled WGS sequence"/>
</dbReference>
<dbReference type="Proteomes" id="UP000253744">
    <property type="component" value="Chromosome"/>
</dbReference>
<keyword evidence="2" id="KW-0808">Transferase</keyword>
<dbReference type="InterPro" id="IPR000182">
    <property type="entry name" value="GNAT_dom"/>
</dbReference>
<dbReference type="EMBL" id="CP031158">
    <property type="protein sequence ID" value="AXG99112.1"/>
    <property type="molecule type" value="Genomic_DNA"/>
</dbReference>
<accession>A0A345IHE0</accession>
<evidence type="ECO:0000313" key="6">
    <source>
        <dbReference type="Proteomes" id="UP000630135"/>
    </source>
</evidence>
<sequence>MPMLETPRLVLLPLSRAVLERRSEADSFTLSLPWPGEGRQDVQFPAEWPGDPLPLFPLWLASLPGDEKEGSFVAVTREGVTRDAPTAVGMLGSKGSVSVGGELEIGYGFNPGVWGQGYATEAVHALTVHLLTQPRVRTVTARTVLGNRASERVLEKVGFARMDRRWDEEDGAVTLWAVES</sequence>
<reference evidence="4" key="1">
    <citation type="journal article" date="2014" name="Int. J. Syst. Evol. Microbiol.">
        <title>Complete genome of a new Firmicutes species belonging to the dominant human colonic microbiota ('Ruminococcus bicirculans') reveals two chromosomes and a selective capacity to utilize plant glucans.</title>
        <authorList>
            <consortium name="NISC Comparative Sequencing Program"/>
            <person name="Wegmann U."/>
            <person name="Louis P."/>
            <person name="Goesmann A."/>
            <person name="Henrissat B."/>
            <person name="Duncan S.H."/>
            <person name="Flint H.J."/>
        </authorList>
    </citation>
    <scope>NUCLEOTIDE SEQUENCE</scope>
    <source>
        <strain evidence="4">CGMCC 1.8884</strain>
    </source>
</reference>
<dbReference type="EMBL" id="BMMA01000009">
    <property type="protein sequence ID" value="GGI80460.1"/>
    <property type="molecule type" value="Genomic_DNA"/>
</dbReference>
<dbReference type="InterPro" id="IPR051908">
    <property type="entry name" value="Ribosomal_N-acetyltransferase"/>
</dbReference>
<reference evidence="6" key="4">
    <citation type="journal article" date="2019" name="Int. J. Syst. Evol. Microbiol.">
        <title>The Global Catalogue of Microorganisms (GCM) 10K type strain sequencing project: providing services to taxonomists for standard genome sequencing and annotation.</title>
        <authorList>
            <consortium name="The Broad Institute Genomics Platform"/>
            <consortium name="The Broad Institute Genome Sequencing Center for Infectious Disease"/>
            <person name="Wu L."/>
            <person name="Ma J."/>
        </authorList>
    </citation>
    <scope>NUCLEOTIDE SEQUENCE [LARGE SCALE GENOMIC DNA]</scope>
    <source>
        <strain evidence="6">CGMCC 1.8884</strain>
    </source>
</reference>
<dbReference type="GeneID" id="59165313"/>
<evidence type="ECO:0000259" key="1">
    <source>
        <dbReference type="PROSITE" id="PS51186"/>
    </source>
</evidence>
<name>A0A345IHE0_9DEIO</name>
<dbReference type="STRING" id="1288484.GCA_000348665_01212"/>
<dbReference type="PANTHER" id="PTHR43441:SF6">
    <property type="entry name" value="N-ACETYLTRANSFERASE DOMAIN-CONTAINING PROTEIN"/>
    <property type="match status" value="1"/>
</dbReference>
<reference evidence="2 5" key="3">
    <citation type="submission" date="2018-07" db="EMBL/GenBank/DDBJ databases">
        <title>Complete Genome and Methylome Analysis of Deinococcus wulumuqiensis NEB 479.</title>
        <authorList>
            <person name="Fomenkov A."/>
            <person name="Luyten Y."/>
            <person name="Vincze T."/>
            <person name="Anton B.P."/>
            <person name="Clark T."/>
            <person name="Roberts R.J."/>
            <person name="Morgan R.D."/>
        </authorList>
    </citation>
    <scope>NUCLEOTIDE SEQUENCE [LARGE SCALE GENOMIC DNA]</scope>
    <source>
        <strain evidence="2 5">NEB 479</strain>
    </source>
</reference>
<protein>
    <submittedName>
        <fullName evidence="2 3">N-acetyltransferase</fullName>
    </submittedName>
</protein>
<evidence type="ECO:0000313" key="5">
    <source>
        <dbReference type="Proteomes" id="UP000253744"/>
    </source>
</evidence>
<reference evidence="4" key="5">
    <citation type="submission" date="2024-05" db="EMBL/GenBank/DDBJ databases">
        <authorList>
            <person name="Sun Q."/>
            <person name="Zhou Y."/>
        </authorList>
    </citation>
    <scope>NUCLEOTIDE SEQUENCE</scope>
    <source>
        <strain evidence="4">CGMCC 1.8884</strain>
        <strain evidence="3">CGMCC 1.8885</strain>
    </source>
</reference>
<dbReference type="AlphaFoldDB" id="A0A345IHE0"/>
<dbReference type="RefSeq" id="WP_017870125.1">
    <property type="nucleotide sequence ID" value="NZ_BMLZ01000009.1"/>
</dbReference>
<dbReference type="EMBL" id="BMLZ01000009">
    <property type="protein sequence ID" value="GGP29342.1"/>
    <property type="molecule type" value="Genomic_DNA"/>
</dbReference>
<dbReference type="GO" id="GO:0005737">
    <property type="term" value="C:cytoplasm"/>
    <property type="evidence" value="ECO:0007669"/>
    <property type="project" value="TreeGrafter"/>
</dbReference>
<dbReference type="GO" id="GO:0008999">
    <property type="term" value="F:protein-N-terminal-alanine acetyltransferase activity"/>
    <property type="evidence" value="ECO:0007669"/>
    <property type="project" value="TreeGrafter"/>
</dbReference>
<dbReference type="PROSITE" id="PS51186">
    <property type="entry name" value="GNAT"/>
    <property type="match status" value="1"/>
</dbReference>
<evidence type="ECO:0000313" key="4">
    <source>
        <dbReference type="EMBL" id="GGP29342.1"/>
    </source>
</evidence>
<dbReference type="GO" id="GO:1990189">
    <property type="term" value="F:protein N-terminal-serine acetyltransferase activity"/>
    <property type="evidence" value="ECO:0007669"/>
    <property type="project" value="TreeGrafter"/>
</dbReference>
<dbReference type="PANTHER" id="PTHR43441">
    <property type="entry name" value="RIBOSOMAL-PROTEIN-SERINE ACETYLTRANSFERASE"/>
    <property type="match status" value="1"/>
</dbReference>
<feature type="domain" description="N-acetyltransferase" evidence="1">
    <location>
        <begin position="42"/>
        <end position="180"/>
    </location>
</feature>
<keyword evidence="6" id="KW-1185">Reference proteome</keyword>
<dbReference type="KEGG" id="dwu:DVJ83_07975"/>
<proteinExistence type="predicted"/>